<gene>
    <name evidence="1" type="ordered locus">Marme_3040</name>
</gene>
<keyword evidence="2" id="KW-1185">Reference proteome</keyword>
<dbReference type="EMBL" id="CP002583">
    <property type="protein sequence ID" value="ADZ92261.1"/>
    <property type="molecule type" value="Genomic_DNA"/>
</dbReference>
<dbReference type="Proteomes" id="UP000001062">
    <property type="component" value="Chromosome"/>
</dbReference>
<dbReference type="KEGG" id="mme:Marme_3040"/>
<organism evidence="1 2">
    <name type="scientific">Marinomonas mediterranea (strain ATCC 700492 / JCM 21426 / NBRC 103028 / MMB-1)</name>
    <dbReference type="NCBI Taxonomy" id="717774"/>
    <lineage>
        <taxon>Bacteria</taxon>
        <taxon>Pseudomonadati</taxon>
        <taxon>Pseudomonadota</taxon>
        <taxon>Gammaproteobacteria</taxon>
        <taxon>Oceanospirillales</taxon>
        <taxon>Oceanospirillaceae</taxon>
        <taxon>Marinomonas</taxon>
    </lineage>
</organism>
<dbReference type="HOGENOM" id="CLU_3137480_0_0_6"/>
<reference evidence="1 2" key="1">
    <citation type="journal article" date="2012" name="Stand. Genomic Sci.">
        <title>Complete genome sequence of the melanogenic marine bacterium Marinomonas mediterranea type strain (MMB-1(T)).</title>
        <authorList>
            <person name="Lucas-Elio P."/>
            <person name="Goodwin L."/>
            <person name="Woyke T."/>
            <person name="Pitluck S."/>
            <person name="Nolan M."/>
            <person name="Kyrpides N.C."/>
            <person name="Detter J.C."/>
            <person name="Copeland A."/>
            <person name="Teshima H."/>
            <person name="Bruce D."/>
            <person name="Detter C."/>
            <person name="Tapia R."/>
            <person name="Han S."/>
            <person name="Land M.L."/>
            <person name="Ivanova N."/>
            <person name="Mikhailova N."/>
            <person name="Johnston A.W."/>
            <person name="Sanchez-Amat A."/>
        </authorList>
    </citation>
    <scope>NUCLEOTIDE SEQUENCE [LARGE SCALE GENOMIC DNA]</scope>
    <source>
        <strain evidence="2">ATCC 700492 / JCM 21426 / NBRC 103028 / MMB-1</strain>
    </source>
</reference>
<evidence type="ECO:0000313" key="1">
    <source>
        <dbReference type="EMBL" id="ADZ92261.1"/>
    </source>
</evidence>
<dbReference type="AlphaFoldDB" id="F2K1N1"/>
<sequence length="49" mass="5436">MPKILETPPYLAECSIKLSRNTKFAGSLISAMSYIKDTLFKMDASGYTC</sequence>
<accession>F2K1N1</accession>
<proteinExistence type="predicted"/>
<name>F2K1N1_MARM1</name>
<protein>
    <submittedName>
        <fullName evidence="1">Uncharacterized protein</fullName>
    </submittedName>
</protein>
<evidence type="ECO:0000313" key="2">
    <source>
        <dbReference type="Proteomes" id="UP000001062"/>
    </source>
</evidence>